<gene>
    <name evidence="2" type="ORF">D5018_21130</name>
</gene>
<dbReference type="Gene3D" id="3.10.180.10">
    <property type="entry name" value="2,3-Dihydroxybiphenyl 1,2-Dioxygenase, domain 1"/>
    <property type="match status" value="1"/>
</dbReference>
<dbReference type="PANTHER" id="PTHR36437:SF2">
    <property type="entry name" value="GLYOXALASE_BLEOMYCIN RESISTANCE PROTEIN_DIOXYGENASE"/>
    <property type="match status" value="1"/>
</dbReference>
<dbReference type="Proteomes" id="UP000281474">
    <property type="component" value="Unassembled WGS sequence"/>
</dbReference>
<dbReference type="AlphaFoldDB" id="A0A3L8PQS0"/>
<organism evidence="2 3">
    <name type="scientific">Parashewanella curva</name>
    <dbReference type="NCBI Taxonomy" id="2338552"/>
    <lineage>
        <taxon>Bacteria</taxon>
        <taxon>Pseudomonadati</taxon>
        <taxon>Pseudomonadota</taxon>
        <taxon>Gammaproteobacteria</taxon>
        <taxon>Alteromonadales</taxon>
        <taxon>Shewanellaceae</taxon>
        <taxon>Parashewanella</taxon>
    </lineage>
</organism>
<sequence length="141" mass="15969">MTKSNPNRGYTDVDNCVDLKDPHPKALDFYTNVLGFIKKNDVPLGEHRWLTVVSSQEQDGVELLLEPIAFEPTKTYQKSLKEAGIPWTAFEVQDLDSEFERLTKLGVEFFITPKEAGTVKIAVLDDTCGNYIQLMQIMTEV</sequence>
<dbReference type="InterPro" id="IPR029068">
    <property type="entry name" value="Glyas_Bleomycin-R_OHBP_Dase"/>
</dbReference>
<dbReference type="OrthoDB" id="9794917at2"/>
<dbReference type="PROSITE" id="PS51819">
    <property type="entry name" value="VOC"/>
    <property type="match status" value="1"/>
</dbReference>
<keyword evidence="3" id="KW-1185">Reference proteome</keyword>
<dbReference type="EMBL" id="QZEI01000169">
    <property type="protein sequence ID" value="RLV57710.1"/>
    <property type="molecule type" value="Genomic_DNA"/>
</dbReference>
<protein>
    <submittedName>
        <fullName evidence="2">VOC family protein</fullName>
    </submittedName>
</protein>
<evidence type="ECO:0000313" key="3">
    <source>
        <dbReference type="Proteomes" id="UP000281474"/>
    </source>
</evidence>
<dbReference type="CDD" id="cd07263">
    <property type="entry name" value="VOC_like"/>
    <property type="match status" value="1"/>
</dbReference>
<name>A0A3L8PQS0_9GAMM</name>
<dbReference type="InterPro" id="IPR004360">
    <property type="entry name" value="Glyas_Fos-R_dOase_dom"/>
</dbReference>
<comment type="caution">
    <text evidence="2">The sequence shown here is derived from an EMBL/GenBank/DDBJ whole genome shotgun (WGS) entry which is preliminary data.</text>
</comment>
<evidence type="ECO:0000259" key="1">
    <source>
        <dbReference type="PROSITE" id="PS51819"/>
    </source>
</evidence>
<accession>A0A3L8PQS0</accession>
<dbReference type="PANTHER" id="PTHR36437">
    <property type="entry name" value="GLYOXALASE/BLEOMYCIN RESISTANCE PROTEIN/DIOXYGENASE"/>
    <property type="match status" value="1"/>
</dbReference>
<feature type="domain" description="VOC" evidence="1">
    <location>
        <begin position="12"/>
        <end position="137"/>
    </location>
</feature>
<reference evidence="2 3" key="1">
    <citation type="submission" date="2018-09" db="EMBL/GenBank/DDBJ databases">
        <title>Phylogeny of the Shewanellaceae, and recommendation for two new genera, Pseudoshewanella and Parashewanella.</title>
        <authorList>
            <person name="Wang G."/>
        </authorList>
    </citation>
    <scope>NUCLEOTIDE SEQUENCE [LARGE SCALE GENOMIC DNA]</scope>
    <source>
        <strain evidence="2 3">C51</strain>
    </source>
</reference>
<proteinExistence type="predicted"/>
<dbReference type="SUPFAM" id="SSF54593">
    <property type="entry name" value="Glyoxalase/Bleomycin resistance protein/Dihydroxybiphenyl dioxygenase"/>
    <property type="match status" value="1"/>
</dbReference>
<dbReference type="InterPro" id="IPR037523">
    <property type="entry name" value="VOC_core"/>
</dbReference>
<dbReference type="Pfam" id="PF00903">
    <property type="entry name" value="Glyoxalase"/>
    <property type="match status" value="1"/>
</dbReference>
<evidence type="ECO:0000313" key="2">
    <source>
        <dbReference type="EMBL" id="RLV57710.1"/>
    </source>
</evidence>